<dbReference type="Pfam" id="PF01841">
    <property type="entry name" value="Transglut_core"/>
    <property type="match status" value="1"/>
</dbReference>
<feature type="domain" description="Transglutaminase-like" evidence="1">
    <location>
        <begin position="71"/>
        <end position="151"/>
    </location>
</feature>
<reference evidence="2 3" key="1">
    <citation type="submission" date="2024-09" db="EMBL/GenBank/DDBJ databases">
        <authorList>
            <person name="Sun Q."/>
            <person name="Mori K."/>
        </authorList>
    </citation>
    <scope>NUCLEOTIDE SEQUENCE [LARGE SCALE GENOMIC DNA]</scope>
    <source>
        <strain evidence="2 3">JCM 3324</strain>
    </source>
</reference>
<evidence type="ECO:0000313" key="3">
    <source>
        <dbReference type="Proteomes" id="UP001589568"/>
    </source>
</evidence>
<comment type="caution">
    <text evidence="2">The sequence shown here is derived from an EMBL/GenBank/DDBJ whole genome shotgun (WGS) entry which is preliminary data.</text>
</comment>
<proteinExistence type="predicted"/>
<accession>A0ABV5NW13</accession>
<dbReference type="RefSeq" id="WP_379484456.1">
    <property type="nucleotide sequence ID" value="NZ_JBHMCF010000038.1"/>
</dbReference>
<name>A0ABV5NW13_9ACTN</name>
<evidence type="ECO:0000313" key="2">
    <source>
        <dbReference type="EMBL" id="MFB9474514.1"/>
    </source>
</evidence>
<dbReference type="EMBL" id="JBHMCF010000038">
    <property type="protein sequence ID" value="MFB9474514.1"/>
    <property type="molecule type" value="Genomic_DNA"/>
</dbReference>
<gene>
    <name evidence="2" type="ORF">ACFFR3_33885</name>
</gene>
<evidence type="ECO:0000259" key="1">
    <source>
        <dbReference type="Pfam" id="PF01841"/>
    </source>
</evidence>
<sequence>MTSRLLMPRRRLPASGDGPELEVAGGVAATRILDWGHPRVACLADEVRGVGEREWVREAHRLIGDRIRPVYAMNDEQPVSVTVRRGRGSCSQRMAVLEAVARARGIATRVRGRVIDGAFWYARFPGLRALVPDEVVLAWPEFRVEGRWVAVSEIYDGLCVGSGFDNAGAETLFDAVARTAVDWDGTVAPTCDLSARVVADLGYFGTRDELFREYGQTLRPGVRWVVDLMMSWRGVRG</sequence>
<organism evidence="2 3">
    <name type="scientific">Nonomuraea salmonea</name>
    <dbReference type="NCBI Taxonomy" id="46181"/>
    <lineage>
        <taxon>Bacteria</taxon>
        <taxon>Bacillati</taxon>
        <taxon>Actinomycetota</taxon>
        <taxon>Actinomycetes</taxon>
        <taxon>Streptosporangiales</taxon>
        <taxon>Streptosporangiaceae</taxon>
        <taxon>Nonomuraea</taxon>
    </lineage>
</organism>
<dbReference type="InterPro" id="IPR002931">
    <property type="entry name" value="Transglutaminase-like"/>
</dbReference>
<protein>
    <submittedName>
        <fullName evidence="2">Transglutaminase domain-containing protein</fullName>
    </submittedName>
</protein>
<keyword evidence="3" id="KW-1185">Reference proteome</keyword>
<dbReference type="Proteomes" id="UP001589568">
    <property type="component" value="Unassembled WGS sequence"/>
</dbReference>